<gene>
    <name evidence="2" type="ORF">NMK71_01780</name>
</gene>
<comment type="caution">
    <text evidence="2">The sequence shown here is derived from an EMBL/GenBank/DDBJ whole genome shotgun (WGS) entry which is preliminary data.</text>
</comment>
<dbReference type="RefSeq" id="WP_304419841.1">
    <property type="nucleotide sequence ID" value="NZ_JANCMU010000001.1"/>
</dbReference>
<evidence type="ECO:0000256" key="1">
    <source>
        <dbReference type="SAM" id="Phobius"/>
    </source>
</evidence>
<organism evidence="2 3">
    <name type="scientific">Profundicola chukchiensis</name>
    <dbReference type="NCBI Taxonomy" id="2961959"/>
    <lineage>
        <taxon>Bacteria</taxon>
        <taxon>Pseudomonadati</taxon>
        <taxon>Bacteroidota</taxon>
        <taxon>Flavobacteriia</taxon>
        <taxon>Flavobacteriales</taxon>
        <taxon>Weeksellaceae</taxon>
        <taxon>Profundicola</taxon>
    </lineage>
</organism>
<evidence type="ECO:0008006" key="4">
    <source>
        <dbReference type="Google" id="ProtNLM"/>
    </source>
</evidence>
<dbReference type="Proteomes" id="UP001152599">
    <property type="component" value="Unassembled WGS sequence"/>
</dbReference>
<keyword evidence="1" id="KW-0812">Transmembrane</keyword>
<dbReference type="EMBL" id="JANCMU010000001">
    <property type="protein sequence ID" value="MDG4945130.1"/>
    <property type="molecule type" value="Genomic_DNA"/>
</dbReference>
<keyword evidence="3" id="KW-1185">Reference proteome</keyword>
<reference evidence="2" key="1">
    <citation type="submission" date="2022-07" db="EMBL/GenBank/DDBJ databases">
        <title>Description and genome-wide analysis of Profundicola chukchiensis gen. nov., sp. nov., marine bacteria isolated from bottom sediments of the Chukchi Sea.</title>
        <authorList>
            <person name="Romanenko L."/>
            <person name="Otstavnykh N."/>
            <person name="Kurilenko V."/>
            <person name="Eremeev V."/>
            <person name="Velansky P."/>
            <person name="Mikhailov V."/>
            <person name="Isaeva M."/>
        </authorList>
    </citation>
    <scope>NUCLEOTIDE SEQUENCE</scope>
    <source>
        <strain evidence="2">KMM 9713</strain>
    </source>
</reference>
<proteinExistence type="predicted"/>
<keyword evidence="1" id="KW-1133">Transmembrane helix</keyword>
<evidence type="ECO:0000313" key="3">
    <source>
        <dbReference type="Proteomes" id="UP001152599"/>
    </source>
</evidence>
<sequence length="196" mass="22480">MKNLKRNSIIYISIGLFIILFLLWSIIAIRKSLPNLKDSLAVVSIEELFNKDKKESFDIEEDTKLDKKDLIVNKVVEVPVYPGCEDFIGNKSELIGCLSDNLDRHILDVLDTEFPNVNKDRVEVNLEFYINRKGLITDIRAVDGDNEFKVQAVSALRQVADDLKKSGIRIEPAKDEYGRYMKLLLRNKVVLLNPDK</sequence>
<accession>A0A9X4MX20</accession>
<protein>
    <recommendedName>
        <fullName evidence="4">TonB C-terminal domain-containing protein</fullName>
    </recommendedName>
</protein>
<name>A0A9X4MX20_9FLAO</name>
<evidence type="ECO:0000313" key="2">
    <source>
        <dbReference type="EMBL" id="MDG4945130.1"/>
    </source>
</evidence>
<keyword evidence="1" id="KW-0472">Membrane</keyword>
<feature type="transmembrane region" description="Helical" evidence="1">
    <location>
        <begin position="9"/>
        <end position="29"/>
    </location>
</feature>
<dbReference type="AlphaFoldDB" id="A0A9X4MX20"/>